<dbReference type="Proteomes" id="UP000887568">
    <property type="component" value="Unplaced"/>
</dbReference>
<dbReference type="AlphaFoldDB" id="A0A913Z9U3"/>
<keyword evidence="4" id="KW-1185">Reference proteome</keyword>
<evidence type="ECO:0000313" key="3">
    <source>
        <dbReference type="EnsemblMetazoa" id="XP_038048532.1"/>
    </source>
</evidence>
<sequence>MNNVNFKSEEEVKGYLENLETEYSYQCYREKSGEGCYRLGEFFAGIKGDLGKAASAYQASCDKYDHFVSCNKLGALHLYGKGLDKDRKKAVDYFVKSCEGGYMTGCYGAGVALSGGETKDPPRAAAYLQRACDSDHQESCFQLGSIYLQGLEAVEKDMAKAFRYTLRSCQLGHMYGCANVSRMYKMGDGTEKDQKLADEFRAKARELHRQAKEKAAQLTFGETGGK</sequence>
<organism evidence="3 4">
    <name type="scientific">Patiria miniata</name>
    <name type="common">Bat star</name>
    <name type="synonym">Asterina miniata</name>
    <dbReference type="NCBI Taxonomy" id="46514"/>
    <lineage>
        <taxon>Eukaryota</taxon>
        <taxon>Metazoa</taxon>
        <taxon>Echinodermata</taxon>
        <taxon>Eleutherozoa</taxon>
        <taxon>Asterozoa</taxon>
        <taxon>Asteroidea</taxon>
        <taxon>Valvatacea</taxon>
        <taxon>Valvatida</taxon>
        <taxon>Asterinidae</taxon>
        <taxon>Patiria</taxon>
    </lineage>
</organism>
<dbReference type="InterPro" id="IPR040239">
    <property type="entry name" value="HcpB-like"/>
</dbReference>
<dbReference type="Pfam" id="PF08238">
    <property type="entry name" value="Sel1"/>
    <property type="match status" value="5"/>
</dbReference>
<dbReference type="OrthoDB" id="272077at2759"/>
<reference evidence="3" key="1">
    <citation type="submission" date="2022-11" db="UniProtKB">
        <authorList>
            <consortium name="EnsemblMetazoa"/>
        </authorList>
    </citation>
    <scope>IDENTIFICATION</scope>
</reference>
<accession>A0A913Z9U3</accession>
<evidence type="ECO:0000313" key="4">
    <source>
        <dbReference type="Proteomes" id="UP000887568"/>
    </source>
</evidence>
<dbReference type="SMART" id="SM00671">
    <property type="entry name" value="SEL1"/>
    <property type="match status" value="5"/>
</dbReference>
<dbReference type="InterPro" id="IPR006597">
    <property type="entry name" value="Sel1-like"/>
</dbReference>
<name>A0A913Z9U3_PATMI</name>
<dbReference type="OMA" id="PGCINAG"/>
<evidence type="ECO:0008006" key="5">
    <source>
        <dbReference type="Google" id="ProtNLM"/>
    </source>
</evidence>
<dbReference type="SUPFAM" id="SSF81901">
    <property type="entry name" value="HCP-like"/>
    <property type="match status" value="1"/>
</dbReference>
<protein>
    <recommendedName>
        <fullName evidence="5">Cytochrome c oxidase assembly factor 7</fullName>
    </recommendedName>
</protein>
<dbReference type="PANTHER" id="PTHR13891">
    <property type="entry name" value="CYTOCHROME C OXIDASE ASSEMBLY FACTOR 7"/>
    <property type="match status" value="1"/>
</dbReference>
<dbReference type="GO" id="GO:0005758">
    <property type="term" value="C:mitochondrial intermembrane space"/>
    <property type="evidence" value="ECO:0007669"/>
    <property type="project" value="TreeGrafter"/>
</dbReference>
<dbReference type="RefSeq" id="XP_038048532.1">
    <property type="nucleotide sequence ID" value="XM_038192604.1"/>
</dbReference>
<proteinExistence type="inferred from homology"/>
<evidence type="ECO:0000256" key="1">
    <source>
        <dbReference type="ARBA" id="ARBA00008486"/>
    </source>
</evidence>
<keyword evidence="2" id="KW-0677">Repeat</keyword>
<dbReference type="GeneID" id="119722471"/>
<dbReference type="PANTHER" id="PTHR13891:SF1">
    <property type="entry name" value="CYTOCHROME C OXIDASE ASSEMBLY FACTOR 7"/>
    <property type="match status" value="1"/>
</dbReference>
<comment type="similarity">
    <text evidence="1">Belongs to the hcp beta-lactamase family.</text>
</comment>
<dbReference type="EnsemblMetazoa" id="XM_038192604.1">
    <property type="protein sequence ID" value="XP_038048532.1"/>
    <property type="gene ID" value="LOC119722471"/>
</dbReference>
<dbReference type="InterPro" id="IPR011990">
    <property type="entry name" value="TPR-like_helical_dom_sf"/>
</dbReference>
<dbReference type="Gene3D" id="1.25.40.10">
    <property type="entry name" value="Tetratricopeptide repeat domain"/>
    <property type="match status" value="1"/>
</dbReference>
<evidence type="ECO:0000256" key="2">
    <source>
        <dbReference type="ARBA" id="ARBA00022737"/>
    </source>
</evidence>